<comment type="caution">
    <text evidence="6">The sequence shown here is derived from an EMBL/GenBank/DDBJ whole genome shotgun (WGS) entry which is preliminary data.</text>
</comment>
<keyword evidence="1" id="KW-0813">Transport</keyword>
<keyword evidence="4" id="KW-0067">ATP-binding</keyword>
<sequence>MSIADNTTMTIPERLGTAGFLSTRRRDAVANTLIDALAIKTPGPDLPVSGLSGGNQQKVVMARALANDPKVLVLITPTAGVDVRSKEFLLDKVDQVATAGTGVIVASDELDDLRICDRVLVVFQGRIVAELPSGWRDHDVVAAMEGLTVDA</sequence>
<dbReference type="InterPro" id="IPR027417">
    <property type="entry name" value="P-loop_NTPase"/>
</dbReference>
<evidence type="ECO:0000256" key="2">
    <source>
        <dbReference type="ARBA" id="ARBA00022737"/>
    </source>
</evidence>
<keyword evidence="2" id="KW-0677">Repeat</keyword>
<keyword evidence="3" id="KW-0547">Nucleotide-binding</keyword>
<dbReference type="GO" id="GO:0016887">
    <property type="term" value="F:ATP hydrolysis activity"/>
    <property type="evidence" value="ECO:0007669"/>
    <property type="project" value="InterPro"/>
</dbReference>
<dbReference type="EMBL" id="BLPF01000002">
    <property type="protein sequence ID" value="GFJ81156.1"/>
    <property type="molecule type" value="Genomic_DNA"/>
</dbReference>
<evidence type="ECO:0000313" key="7">
    <source>
        <dbReference type="Proteomes" id="UP000482800"/>
    </source>
</evidence>
<reference evidence="6 7" key="1">
    <citation type="submission" date="2020-03" db="EMBL/GenBank/DDBJ databases">
        <title>Whole genome shotgun sequence of Phytohabitans houttuyneae NBRC 108639.</title>
        <authorList>
            <person name="Komaki H."/>
            <person name="Tamura T."/>
        </authorList>
    </citation>
    <scope>NUCLEOTIDE SEQUENCE [LARGE SCALE GENOMIC DNA]</scope>
    <source>
        <strain evidence="6 7">NBRC 108639</strain>
    </source>
</reference>
<dbReference type="Pfam" id="PF00005">
    <property type="entry name" value="ABC_tran"/>
    <property type="match status" value="1"/>
</dbReference>
<gene>
    <name evidence="6" type="ORF">Phou_053360</name>
</gene>
<evidence type="ECO:0000256" key="3">
    <source>
        <dbReference type="ARBA" id="ARBA00022741"/>
    </source>
</evidence>
<dbReference type="Gene3D" id="3.40.50.300">
    <property type="entry name" value="P-loop containing nucleotide triphosphate hydrolases"/>
    <property type="match status" value="1"/>
</dbReference>
<evidence type="ECO:0000256" key="1">
    <source>
        <dbReference type="ARBA" id="ARBA00022448"/>
    </source>
</evidence>
<dbReference type="InterPro" id="IPR050107">
    <property type="entry name" value="ABC_carbohydrate_import_ATPase"/>
</dbReference>
<feature type="domain" description="ABC transporter" evidence="5">
    <location>
        <begin position="28"/>
        <end position="77"/>
    </location>
</feature>
<dbReference type="Proteomes" id="UP000482800">
    <property type="component" value="Unassembled WGS sequence"/>
</dbReference>
<organism evidence="6 7">
    <name type="scientific">Phytohabitans houttuyneae</name>
    <dbReference type="NCBI Taxonomy" id="1076126"/>
    <lineage>
        <taxon>Bacteria</taxon>
        <taxon>Bacillati</taxon>
        <taxon>Actinomycetota</taxon>
        <taxon>Actinomycetes</taxon>
        <taxon>Micromonosporales</taxon>
        <taxon>Micromonosporaceae</taxon>
    </lineage>
</organism>
<name>A0A6V8KGI6_9ACTN</name>
<dbReference type="PANTHER" id="PTHR43790:SF9">
    <property type="entry name" value="GALACTOFURANOSE TRANSPORTER ATP-BINDING PROTEIN YTFR"/>
    <property type="match status" value="1"/>
</dbReference>
<dbReference type="InterPro" id="IPR003439">
    <property type="entry name" value="ABC_transporter-like_ATP-bd"/>
</dbReference>
<evidence type="ECO:0000259" key="5">
    <source>
        <dbReference type="Pfam" id="PF00005"/>
    </source>
</evidence>
<protein>
    <recommendedName>
        <fullName evidence="5">ABC transporter domain-containing protein</fullName>
    </recommendedName>
</protein>
<accession>A0A6V8KGI6</accession>
<dbReference type="AlphaFoldDB" id="A0A6V8KGI6"/>
<evidence type="ECO:0000313" key="6">
    <source>
        <dbReference type="EMBL" id="GFJ81156.1"/>
    </source>
</evidence>
<dbReference type="PANTHER" id="PTHR43790">
    <property type="entry name" value="CARBOHYDRATE TRANSPORT ATP-BINDING PROTEIN MG119-RELATED"/>
    <property type="match status" value="1"/>
</dbReference>
<dbReference type="SUPFAM" id="SSF52540">
    <property type="entry name" value="P-loop containing nucleoside triphosphate hydrolases"/>
    <property type="match status" value="1"/>
</dbReference>
<proteinExistence type="predicted"/>
<evidence type="ECO:0000256" key="4">
    <source>
        <dbReference type="ARBA" id="ARBA00022840"/>
    </source>
</evidence>
<dbReference type="GO" id="GO:0005524">
    <property type="term" value="F:ATP binding"/>
    <property type="evidence" value="ECO:0007669"/>
    <property type="project" value="UniProtKB-KW"/>
</dbReference>
<keyword evidence="7" id="KW-1185">Reference proteome</keyword>
<reference evidence="6 7" key="2">
    <citation type="submission" date="2020-03" db="EMBL/GenBank/DDBJ databases">
        <authorList>
            <person name="Ichikawa N."/>
            <person name="Kimura A."/>
            <person name="Kitahashi Y."/>
            <person name="Uohara A."/>
        </authorList>
    </citation>
    <scope>NUCLEOTIDE SEQUENCE [LARGE SCALE GENOMIC DNA]</scope>
    <source>
        <strain evidence="6 7">NBRC 108639</strain>
    </source>
</reference>